<organism evidence="1 2">
    <name type="scientific">Cirrhinus mrigala</name>
    <name type="common">Mrigala</name>
    <dbReference type="NCBI Taxonomy" id="683832"/>
    <lineage>
        <taxon>Eukaryota</taxon>
        <taxon>Metazoa</taxon>
        <taxon>Chordata</taxon>
        <taxon>Craniata</taxon>
        <taxon>Vertebrata</taxon>
        <taxon>Euteleostomi</taxon>
        <taxon>Actinopterygii</taxon>
        <taxon>Neopterygii</taxon>
        <taxon>Teleostei</taxon>
        <taxon>Ostariophysi</taxon>
        <taxon>Cypriniformes</taxon>
        <taxon>Cyprinidae</taxon>
        <taxon>Labeoninae</taxon>
        <taxon>Labeonini</taxon>
        <taxon>Cirrhinus</taxon>
    </lineage>
</organism>
<feature type="non-terminal residue" evidence="1">
    <location>
        <position position="60"/>
    </location>
</feature>
<sequence length="60" mass="7089">MHSQTSTNDSECNSTTKLIINKHKWTHVTPLFISLHWLPVVVRIKFKTLMLAYPPYFSMR</sequence>
<name>A0ABD0MYG0_CIRMR</name>
<protein>
    <submittedName>
        <fullName evidence="1">Uncharacterized protein</fullName>
    </submittedName>
</protein>
<dbReference type="AlphaFoldDB" id="A0ABD0MYG0"/>
<proteinExistence type="predicted"/>
<keyword evidence="2" id="KW-1185">Reference proteome</keyword>
<evidence type="ECO:0000313" key="2">
    <source>
        <dbReference type="Proteomes" id="UP001529510"/>
    </source>
</evidence>
<comment type="caution">
    <text evidence="1">The sequence shown here is derived from an EMBL/GenBank/DDBJ whole genome shotgun (WGS) entry which is preliminary data.</text>
</comment>
<dbReference type="EMBL" id="JAMKFB020000089">
    <property type="protein sequence ID" value="KAL0153606.1"/>
    <property type="molecule type" value="Genomic_DNA"/>
</dbReference>
<reference evidence="1 2" key="1">
    <citation type="submission" date="2024-05" db="EMBL/GenBank/DDBJ databases">
        <title>Genome sequencing and assembly of Indian major carp, Cirrhinus mrigala (Hamilton, 1822).</title>
        <authorList>
            <person name="Mohindra V."/>
            <person name="Chowdhury L.M."/>
            <person name="Lal K."/>
            <person name="Jena J.K."/>
        </authorList>
    </citation>
    <scope>NUCLEOTIDE SEQUENCE [LARGE SCALE GENOMIC DNA]</scope>
    <source>
        <strain evidence="1">CM1030</strain>
        <tissue evidence="1">Blood</tissue>
    </source>
</reference>
<dbReference type="Proteomes" id="UP001529510">
    <property type="component" value="Unassembled WGS sequence"/>
</dbReference>
<evidence type="ECO:0000313" key="1">
    <source>
        <dbReference type="EMBL" id="KAL0153606.1"/>
    </source>
</evidence>
<gene>
    <name evidence="1" type="ORF">M9458_051086</name>
</gene>
<accession>A0ABD0MYG0</accession>